<dbReference type="EMBL" id="JACTNZ010000011">
    <property type="protein sequence ID" value="KAG5523969.1"/>
    <property type="molecule type" value="Genomic_DNA"/>
</dbReference>
<evidence type="ECO:0008006" key="3">
    <source>
        <dbReference type="Google" id="ProtNLM"/>
    </source>
</evidence>
<evidence type="ECO:0000313" key="2">
    <source>
        <dbReference type="Proteomes" id="UP000823749"/>
    </source>
</evidence>
<dbReference type="AlphaFoldDB" id="A0AAV6IBA1"/>
<dbReference type="Proteomes" id="UP000823749">
    <property type="component" value="Chromosome 11"/>
</dbReference>
<reference evidence="1" key="1">
    <citation type="submission" date="2020-08" db="EMBL/GenBank/DDBJ databases">
        <title>Plant Genome Project.</title>
        <authorList>
            <person name="Zhang R.-G."/>
        </authorList>
    </citation>
    <scope>NUCLEOTIDE SEQUENCE</scope>
    <source>
        <strain evidence="1">WSP0</strain>
        <tissue evidence="1">Leaf</tissue>
    </source>
</reference>
<keyword evidence="2" id="KW-1185">Reference proteome</keyword>
<protein>
    <recommendedName>
        <fullName evidence="3">GAGE domain-containing protein</fullName>
    </recommendedName>
</protein>
<proteinExistence type="predicted"/>
<sequence>MCKRPPTDPQAEQQECVNEEAQVDPLVGAQNEAENIPLEDLIQPQGDVIPETSQARAIGSAQEAEGAGVS</sequence>
<evidence type="ECO:0000313" key="1">
    <source>
        <dbReference type="EMBL" id="KAG5523969.1"/>
    </source>
</evidence>
<organism evidence="1 2">
    <name type="scientific">Rhododendron griersonianum</name>
    <dbReference type="NCBI Taxonomy" id="479676"/>
    <lineage>
        <taxon>Eukaryota</taxon>
        <taxon>Viridiplantae</taxon>
        <taxon>Streptophyta</taxon>
        <taxon>Embryophyta</taxon>
        <taxon>Tracheophyta</taxon>
        <taxon>Spermatophyta</taxon>
        <taxon>Magnoliopsida</taxon>
        <taxon>eudicotyledons</taxon>
        <taxon>Gunneridae</taxon>
        <taxon>Pentapetalae</taxon>
        <taxon>asterids</taxon>
        <taxon>Ericales</taxon>
        <taxon>Ericaceae</taxon>
        <taxon>Ericoideae</taxon>
        <taxon>Rhodoreae</taxon>
        <taxon>Rhododendron</taxon>
    </lineage>
</organism>
<name>A0AAV6IBA1_9ERIC</name>
<gene>
    <name evidence="1" type="ORF">RHGRI_030838</name>
</gene>
<comment type="caution">
    <text evidence="1">The sequence shown here is derived from an EMBL/GenBank/DDBJ whole genome shotgun (WGS) entry which is preliminary data.</text>
</comment>
<accession>A0AAV6IBA1</accession>